<dbReference type="PRINTS" id="PR00420">
    <property type="entry name" value="RNGMNOXGNASE"/>
</dbReference>
<keyword evidence="7" id="KW-1185">Reference proteome</keyword>
<evidence type="ECO:0000313" key="7">
    <source>
        <dbReference type="Proteomes" id="UP001642406"/>
    </source>
</evidence>
<dbReference type="PANTHER" id="PTHR43004">
    <property type="entry name" value="TRK SYSTEM POTASSIUM UPTAKE PROTEIN"/>
    <property type="match status" value="1"/>
</dbReference>
<keyword evidence="3" id="KW-0274">FAD</keyword>
<keyword evidence="4" id="KW-0560">Oxidoreductase</keyword>
<proteinExistence type="predicted"/>
<name>A0ABP0C9W7_9PEZI</name>
<dbReference type="PANTHER" id="PTHR43004:SF19">
    <property type="entry name" value="BINDING MONOOXYGENASE, PUTATIVE (JCVI)-RELATED"/>
    <property type="match status" value="1"/>
</dbReference>
<reference evidence="6 7" key="1">
    <citation type="submission" date="2024-01" db="EMBL/GenBank/DDBJ databases">
        <authorList>
            <person name="Allen C."/>
            <person name="Tagirdzhanova G."/>
        </authorList>
    </citation>
    <scope>NUCLEOTIDE SEQUENCE [LARGE SCALE GENOMIC DNA]</scope>
</reference>
<dbReference type="EMBL" id="CAWUHC010000074">
    <property type="protein sequence ID" value="CAK7228822.1"/>
    <property type="molecule type" value="Genomic_DNA"/>
</dbReference>
<comment type="cofactor">
    <cofactor evidence="1">
        <name>FAD</name>
        <dbReference type="ChEBI" id="CHEBI:57692"/>
    </cofactor>
</comment>
<dbReference type="Gene3D" id="3.30.9.10">
    <property type="entry name" value="D-Amino Acid Oxidase, subunit A, domain 2"/>
    <property type="match status" value="1"/>
</dbReference>
<dbReference type="InterPro" id="IPR036188">
    <property type="entry name" value="FAD/NAD-bd_sf"/>
</dbReference>
<dbReference type="Gene3D" id="3.40.30.120">
    <property type="match status" value="1"/>
</dbReference>
<comment type="caution">
    <text evidence="6">The sequence shown here is derived from an EMBL/GenBank/DDBJ whole genome shotgun (WGS) entry which is preliminary data.</text>
</comment>
<evidence type="ECO:0000256" key="2">
    <source>
        <dbReference type="ARBA" id="ARBA00022630"/>
    </source>
</evidence>
<keyword evidence="2" id="KW-0285">Flavoprotein</keyword>
<evidence type="ECO:0000259" key="5">
    <source>
        <dbReference type="Pfam" id="PF01494"/>
    </source>
</evidence>
<evidence type="ECO:0000256" key="1">
    <source>
        <dbReference type="ARBA" id="ARBA00001974"/>
    </source>
</evidence>
<evidence type="ECO:0000256" key="3">
    <source>
        <dbReference type="ARBA" id="ARBA00022827"/>
    </source>
</evidence>
<accession>A0ABP0C9W7</accession>
<evidence type="ECO:0000256" key="4">
    <source>
        <dbReference type="ARBA" id="ARBA00023002"/>
    </source>
</evidence>
<dbReference type="SUPFAM" id="SSF51905">
    <property type="entry name" value="FAD/NAD(P)-binding domain"/>
    <property type="match status" value="1"/>
</dbReference>
<dbReference type="Pfam" id="PF01494">
    <property type="entry name" value="FAD_binding_3"/>
    <property type="match status" value="1"/>
</dbReference>
<dbReference type="Proteomes" id="UP001642406">
    <property type="component" value="Unassembled WGS sequence"/>
</dbReference>
<organism evidence="6 7">
    <name type="scientific">Sporothrix bragantina</name>
    <dbReference type="NCBI Taxonomy" id="671064"/>
    <lineage>
        <taxon>Eukaryota</taxon>
        <taxon>Fungi</taxon>
        <taxon>Dikarya</taxon>
        <taxon>Ascomycota</taxon>
        <taxon>Pezizomycotina</taxon>
        <taxon>Sordariomycetes</taxon>
        <taxon>Sordariomycetidae</taxon>
        <taxon>Ophiostomatales</taxon>
        <taxon>Ophiostomataceae</taxon>
        <taxon>Sporothrix</taxon>
    </lineage>
</organism>
<feature type="domain" description="FAD-binding" evidence="5">
    <location>
        <begin position="11"/>
        <end position="371"/>
    </location>
</feature>
<gene>
    <name evidence="6" type="ORF">SBRCBS47491_007040</name>
</gene>
<dbReference type="InterPro" id="IPR050641">
    <property type="entry name" value="RIFMO-like"/>
</dbReference>
<dbReference type="InterPro" id="IPR002938">
    <property type="entry name" value="FAD-bd"/>
</dbReference>
<dbReference type="Gene3D" id="3.50.50.60">
    <property type="entry name" value="FAD/NAD(P)-binding domain"/>
    <property type="match status" value="1"/>
</dbReference>
<evidence type="ECO:0000313" key="6">
    <source>
        <dbReference type="EMBL" id="CAK7228822.1"/>
    </source>
</evidence>
<protein>
    <recommendedName>
        <fullName evidence="5">FAD-binding domain-containing protein</fullName>
    </recommendedName>
</protein>
<sequence>MAPTEASSETFDVLIIGCGPVGLYAAYLLGRCGITTLIIDKHTTRRGQPKAHALNPRTLEIFKQTGLDPSYIRNKGIDPRQVDVVRIVSSFYGWEFGQLPYERQFDDVKNLTPEPLVNVAQPLVEEYLADQVAKLPSVTVRRGVEWLNATSIEVGGQKHVQSVLRNREDAQESNAVSRFLIACDGARAASRVVLNIGFNPVNAAYTTEKHHVTTHFEAALTGKRTGILFFTMQPHGVRAFIRYGENEWVYVRRYDPETTSTATFDDATCREMIFEALGRPEDVKILSTTLWTSSTKVADHYTSASVPNAFLAGDAAHTFPPTGGLGVNTGVGDVHNLVWKLVAVLNGTATDELLQTYETERRPVAVRNAQQSALNEANMDRLGQTINPKGIQDGDGSNIDWEDAKFKETVAQAIALNAQHFNSLALQLGYVYGESKDLEAERAPVSDFVPRAVPGSRLPHVYISSAGPEKSILDLLSYVTFTLICPSSALSESFQRMVASGLPLQLSKMLKVVVHGLDFEVKEGSWTSMVFGTSMTRAVLVRPDQHVAGFPESMDAVVELLRSTLYMSQDI</sequence>